<comment type="caution">
    <text evidence="1">The sequence shown here is derived from an EMBL/GenBank/DDBJ whole genome shotgun (WGS) entry which is preliminary data.</text>
</comment>
<accession>A0ABW3FY91</accession>
<reference evidence="2" key="1">
    <citation type="journal article" date="2019" name="Int. J. Syst. Evol. Microbiol.">
        <title>The Global Catalogue of Microorganisms (GCM) 10K type strain sequencing project: providing services to taxonomists for standard genome sequencing and annotation.</title>
        <authorList>
            <consortium name="The Broad Institute Genomics Platform"/>
            <consortium name="The Broad Institute Genome Sequencing Center for Infectious Disease"/>
            <person name="Wu L."/>
            <person name="Ma J."/>
        </authorList>
    </citation>
    <scope>NUCLEOTIDE SEQUENCE [LARGE SCALE GENOMIC DNA]</scope>
    <source>
        <strain evidence="2">CCUG 56401</strain>
    </source>
</reference>
<sequence length="263" mass="28643">MLAGDSASELLRHGRLDVQGRLVEASNATLFCAIEVDGMSAECVYKPVRGERPLWDFPDGTLAGREVASYLVSEALGWGLIPPTLLRDGPFGPGMVQLWVDTDGDSELVDVVPPDEVPDGWLPVLRAHDQRGDAVVLAHADHEQLRRLAVLDVVINNADRKGGHILHAPDGRVLGVDHGVSLNTDDKLRTVLWGWIGDRLPDEAVDRVSELRALLEGPLAAELAEHITPKEVQAISARIDRLLDEGVFPEPSGEWPAIPWPAF</sequence>
<dbReference type="InterPro" id="IPR022292">
    <property type="entry name" value="CHP03843"/>
</dbReference>
<dbReference type="NCBIfam" id="TIGR03843">
    <property type="entry name" value="SCO1664 family protein"/>
    <property type="match status" value="1"/>
</dbReference>
<organism evidence="1 2">
    <name type="scientific">Saccharopolyspora rosea</name>
    <dbReference type="NCBI Taxonomy" id="524884"/>
    <lineage>
        <taxon>Bacteria</taxon>
        <taxon>Bacillati</taxon>
        <taxon>Actinomycetota</taxon>
        <taxon>Actinomycetes</taxon>
        <taxon>Pseudonocardiales</taxon>
        <taxon>Pseudonocardiaceae</taxon>
        <taxon>Saccharopolyspora</taxon>
    </lineage>
</organism>
<evidence type="ECO:0000313" key="1">
    <source>
        <dbReference type="EMBL" id="MFD0923334.1"/>
    </source>
</evidence>
<evidence type="ECO:0000313" key="2">
    <source>
        <dbReference type="Proteomes" id="UP001597018"/>
    </source>
</evidence>
<keyword evidence="2" id="KW-1185">Reference proteome</keyword>
<dbReference type="EMBL" id="JBHTIW010000032">
    <property type="protein sequence ID" value="MFD0923334.1"/>
    <property type="molecule type" value="Genomic_DNA"/>
</dbReference>
<dbReference type="Proteomes" id="UP001597018">
    <property type="component" value="Unassembled WGS sequence"/>
</dbReference>
<protein>
    <submittedName>
        <fullName evidence="1">SCO1664 family protein</fullName>
    </submittedName>
</protein>
<dbReference type="RefSeq" id="WP_263248458.1">
    <property type="nucleotide sequence ID" value="NZ_BAABLT010000049.1"/>
</dbReference>
<name>A0ABW3FY91_9PSEU</name>
<gene>
    <name evidence="1" type="ORF">ACFQ16_26630</name>
</gene>
<proteinExistence type="predicted"/>